<sequence length="68" mass="7150">MASSSSSWDYIAKLVCIGDSGCGKSSLTIRLCEGRFSPHHDVTIGVEFGSRVVPVGPPHSKAAPPRLP</sequence>
<dbReference type="Proteomes" id="UP000811619">
    <property type="component" value="Unassembled WGS sequence"/>
</dbReference>
<organism evidence="1 2">
    <name type="scientific">Claviceps africana</name>
    <dbReference type="NCBI Taxonomy" id="83212"/>
    <lineage>
        <taxon>Eukaryota</taxon>
        <taxon>Fungi</taxon>
        <taxon>Dikarya</taxon>
        <taxon>Ascomycota</taxon>
        <taxon>Pezizomycotina</taxon>
        <taxon>Sordariomycetes</taxon>
        <taxon>Hypocreomycetidae</taxon>
        <taxon>Hypocreales</taxon>
        <taxon>Clavicipitaceae</taxon>
        <taxon>Claviceps</taxon>
    </lineage>
</organism>
<dbReference type="InterPro" id="IPR001806">
    <property type="entry name" value="Small_GTPase"/>
</dbReference>
<keyword evidence="2" id="KW-1185">Reference proteome</keyword>
<reference evidence="1" key="1">
    <citation type="journal article" date="2020" name="bioRxiv">
        <title>Whole genome comparisons of ergot fungi reveals the divergence and evolution of species within the genus Claviceps are the result of varying mechanisms driving genome evolution and host range expansion.</title>
        <authorList>
            <person name="Wyka S.A."/>
            <person name="Mondo S.J."/>
            <person name="Liu M."/>
            <person name="Dettman J."/>
            <person name="Nalam V."/>
            <person name="Broders K.D."/>
        </authorList>
    </citation>
    <scope>NUCLEOTIDE SEQUENCE</scope>
    <source>
        <strain evidence="1">CCC 489</strain>
    </source>
</reference>
<evidence type="ECO:0000313" key="1">
    <source>
        <dbReference type="EMBL" id="KAG5913720.1"/>
    </source>
</evidence>
<protein>
    <submittedName>
        <fullName evidence="1">Uncharacterized protein</fullName>
    </submittedName>
</protein>
<comment type="caution">
    <text evidence="1">The sequence shown here is derived from an EMBL/GenBank/DDBJ whole genome shotgun (WGS) entry which is preliminary data.</text>
</comment>
<dbReference type="PROSITE" id="PS51419">
    <property type="entry name" value="RAB"/>
    <property type="match status" value="1"/>
</dbReference>
<dbReference type="AlphaFoldDB" id="A0A8K0NE50"/>
<accession>A0A8K0NE50</accession>
<gene>
    <name evidence="1" type="ORF">E4U42_000906</name>
</gene>
<dbReference type="GO" id="GO:0003924">
    <property type="term" value="F:GTPase activity"/>
    <property type="evidence" value="ECO:0007669"/>
    <property type="project" value="InterPro"/>
</dbReference>
<evidence type="ECO:0000313" key="2">
    <source>
        <dbReference type="Proteomes" id="UP000811619"/>
    </source>
</evidence>
<dbReference type="Pfam" id="PF00071">
    <property type="entry name" value="Ras"/>
    <property type="match status" value="1"/>
</dbReference>
<dbReference type="PRINTS" id="PR00449">
    <property type="entry name" value="RASTRNSFRMNG"/>
</dbReference>
<dbReference type="SUPFAM" id="SSF52540">
    <property type="entry name" value="P-loop containing nucleoside triphosphate hydrolases"/>
    <property type="match status" value="1"/>
</dbReference>
<dbReference type="GO" id="GO:0005525">
    <property type="term" value="F:GTP binding"/>
    <property type="evidence" value="ECO:0007669"/>
    <property type="project" value="InterPro"/>
</dbReference>
<name>A0A8K0NE50_9HYPO</name>
<dbReference type="InterPro" id="IPR027417">
    <property type="entry name" value="P-loop_NTPase"/>
</dbReference>
<feature type="non-terminal residue" evidence="1">
    <location>
        <position position="68"/>
    </location>
</feature>
<proteinExistence type="predicted"/>
<dbReference type="EMBL" id="SRPY01001258">
    <property type="protein sequence ID" value="KAG5913720.1"/>
    <property type="molecule type" value="Genomic_DNA"/>
</dbReference>
<dbReference type="OrthoDB" id="9989112at2759"/>
<dbReference type="Gene3D" id="3.40.50.300">
    <property type="entry name" value="P-loop containing nucleotide triphosphate hydrolases"/>
    <property type="match status" value="1"/>
</dbReference>